<sequence>MFWTMIRGAVIRRRSRAAMAIIASLVGAATLFVLIMVCLVVPAQMTEEMRAYGANLVVTSNQTGVTENGIQKDMVEHTTEMMTATGFSQTHATYRYETVRVNSASYQMAGIDSSEVKSMNQFWDVTGQWPTKTNQVLIGTDVAERLSVKIGQSITVGYVDDNSTGTILDTDGTRMQIVGTVSTGGNEDSMLYVTTDTLNKLTGKERGVDAIEYSSQATGDDLTKLVNNINDMRSMNVTAQAVSKISTANASIITMLTTLFWIISIVIVALTLVGVSTTMTSIVSQRRNEIGLRKALGASNRSIAVEFYVESALYGVVGGILGVLAGVGVSEILITTVFDRAVELNVWIMLVCVAAASLIAVVASIIPVHKASQINPAVVLREE</sequence>
<evidence type="ECO:0000256" key="1">
    <source>
        <dbReference type="ARBA" id="ARBA00004651"/>
    </source>
</evidence>
<dbReference type="GO" id="GO:0022857">
    <property type="term" value="F:transmembrane transporter activity"/>
    <property type="evidence" value="ECO:0007669"/>
    <property type="project" value="TreeGrafter"/>
</dbReference>
<feature type="transmembrane region" description="Helical" evidence="7">
    <location>
        <begin position="311"/>
        <end position="334"/>
    </location>
</feature>
<comment type="caution">
    <text evidence="10">The sequence shown here is derived from an EMBL/GenBank/DDBJ whole genome shotgun (WGS) entry which is preliminary data.</text>
</comment>
<dbReference type="PANTHER" id="PTHR30572">
    <property type="entry name" value="MEMBRANE COMPONENT OF TRANSPORTER-RELATED"/>
    <property type="match status" value="1"/>
</dbReference>
<feature type="transmembrane region" description="Helical" evidence="7">
    <location>
        <begin position="21"/>
        <end position="43"/>
    </location>
</feature>
<dbReference type="GO" id="GO:0005886">
    <property type="term" value="C:plasma membrane"/>
    <property type="evidence" value="ECO:0007669"/>
    <property type="project" value="UniProtKB-SubCell"/>
</dbReference>
<feature type="domain" description="MacB-like periplasmic core" evidence="9">
    <location>
        <begin position="18"/>
        <end position="205"/>
    </location>
</feature>
<evidence type="ECO:0000256" key="7">
    <source>
        <dbReference type="SAM" id="Phobius"/>
    </source>
</evidence>
<feature type="domain" description="ABC3 transporter permease C-terminal" evidence="8">
    <location>
        <begin position="261"/>
        <end position="376"/>
    </location>
</feature>
<dbReference type="OrthoDB" id="9770036at2"/>
<keyword evidence="3 7" id="KW-0812">Transmembrane</keyword>
<keyword evidence="11" id="KW-1185">Reference proteome</keyword>
<feature type="transmembrane region" description="Helical" evidence="7">
    <location>
        <begin position="259"/>
        <end position="283"/>
    </location>
</feature>
<dbReference type="InterPro" id="IPR025857">
    <property type="entry name" value="MacB_PCD"/>
</dbReference>
<gene>
    <name evidence="10" type="ORF">EJ419_03820</name>
</gene>
<evidence type="ECO:0000256" key="5">
    <source>
        <dbReference type="ARBA" id="ARBA00023136"/>
    </source>
</evidence>
<dbReference type="EMBL" id="RXLP01000019">
    <property type="protein sequence ID" value="TCD54396.1"/>
    <property type="molecule type" value="Genomic_DNA"/>
</dbReference>
<comment type="similarity">
    <text evidence="6">Belongs to the ABC-4 integral membrane protein family.</text>
</comment>
<protein>
    <submittedName>
        <fullName evidence="10">ABC transporter permease</fullName>
    </submittedName>
</protein>
<accession>A0A4R0R072</accession>
<evidence type="ECO:0000313" key="10">
    <source>
        <dbReference type="EMBL" id="TCD54396.1"/>
    </source>
</evidence>
<keyword evidence="2" id="KW-1003">Cell membrane</keyword>
<dbReference type="Pfam" id="PF12704">
    <property type="entry name" value="MacB_PCD"/>
    <property type="match status" value="1"/>
</dbReference>
<evidence type="ECO:0000256" key="4">
    <source>
        <dbReference type="ARBA" id="ARBA00022989"/>
    </source>
</evidence>
<evidence type="ECO:0000256" key="3">
    <source>
        <dbReference type="ARBA" id="ARBA00022692"/>
    </source>
</evidence>
<dbReference type="InterPro" id="IPR003838">
    <property type="entry name" value="ABC3_permease_C"/>
</dbReference>
<feature type="transmembrane region" description="Helical" evidence="7">
    <location>
        <begin position="346"/>
        <end position="366"/>
    </location>
</feature>
<comment type="subcellular location">
    <subcellularLocation>
        <location evidence="1">Cell membrane</location>
        <topology evidence="1">Multi-pass membrane protein</topology>
    </subcellularLocation>
</comment>
<keyword evidence="5 7" id="KW-0472">Membrane</keyword>
<dbReference type="AlphaFoldDB" id="A0A4R0R072"/>
<name>A0A4R0R072_9BIFI</name>
<keyword evidence="4 7" id="KW-1133">Transmembrane helix</keyword>
<evidence type="ECO:0000313" key="11">
    <source>
        <dbReference type="Proteomes" id="UP000291289"/>
    </source>
</evidence>
<evidence type="ECO:0000256" key="2">
    <source>
        <dbReference type="ARBA" id="ARBA00022475"/>
    </source>
</evidence>
<reference evidence="10 11" key="1">
    <citation type="submission" date="2018-12" db="EMBL/GenBank/DDBJ databases">
        <title>Alloscrdovia theropitheci sp. nov: a novel taxon from the feces of the bleeding-herat monkey (Theropithecus geleda).</title>
        <authorList>
            <person name="Modesto M."/>
        </authorList>
    </citation>
    <scope>NUCLEOTIDE SEQUENCE [LARGE SCALE GENOMIC DNA]</scope>
    <source>
        <strain evidence="10 11">GLDI4/2</strain>
    </source>
</reference>
<dbReference type="RefSeq" id="WP_131284204.1">
    <property type="nucleotide sequence ID" value="NZ_RXLP01000019.1"/>
</dbReference>
<evidence type="ECO:0000256" key="6">
    <source>
        <dbReference type="ARBA" id="ARBA00038076"/>
    </source>
</evidence>
<dbReference type="Pfam" id="PF02687">
    <property type="entry name" value="FtsX"/>
    <property type="match status" value="1"/>
</dbReference>
<proteinExistence type="inferred from homology"/>
<dbReference type="InterPro" id="IPR050250">
    <property type="entry name" value="Macrolide_Exporter_MacB"/>
</dbReference>
<organism evidence="10 11">
    <name type="scientific">Alloscardovia theropitheci</name>
    <dbReference type="NCBI Taxonomy" id="2496842"/>
    <lineage>
        <taxon>Bacteria</taxon>
        <taxon>Bacillati</taxon>
        <taxon>Actinomycetota</taxon>
        <taxon>Actinomycetes</taxon>
        <taxon>Bifidobacteriales</taxon>
        <taxon>Bifidobacteriaceae</taxon>
        <taxon>Alloscardovia</taxon>
    </lineage>
</organism>
<dbReference type="PANTHER" id="PTHR30572:SF4">
    <property type="entry name" value="ABC TRANSPORTER PERMEASE YTRF"/>
    <property type="match status" value="1"/>
</dbReference>
<evidence type="ECO:0000259" key="8">
    <source>
        <dbReference type="Pfam" id="PF02687"/>
    </source>
</evidence>
<dbReference type="Proteomes" id="UP000291289">
    <property type="component" value="Unassembled WGS sequence"/>
</dbReference>
<evidence type="ECO:0000259" key="9">
    <source>
        <dbReference type="Pfam" id="PF12704"/>
    </source>
</evidence>